<reference evidence="2" key="2">
    <citation type="journal article" date="2016" name="Sci. Rep.">
        <title>Dictyocaulus viviparus genome, variome and transcriptome elucidate lungworm biology and support future intervention.</title>
        <authorList>
            <person name="McNulty S.N."/>
            <person name="Strube C."/>
            <person name="Rosa B.A."/>
            <person name="Martin J.C."/>
            <person name="Tyagi R."/>
            <person name="Choi Y.J."/>
            <person name="Wang Q."/>
            <person name="Hallsworth Pepin K."/>
            <person name="Zhang X."/>
            <person name="Ozersky P."/>
            <person name="Wilson R.K."/>
            <person name="Sternberg P.W."/>
            <person name="Gasser R.B."/>
            <person name="Mitreva M."/>
        </authorList>
    </citation>
    <scope>NUCLEOTIDE SEQUENCE [LARGE SCALE GENOMIC DNA]</scope>
    <source>
        <strain evidence="2">HannoverDv2000</strain>
    </source>
</reference>
<gene>
    <name evidence="1" type="ORF">DICVIV_03802</name>
</gene>
<protein>
    <submittedName>
        <fullName evidence="1">Uncharacterized protein</fullName>
    </submittedName>
</protein>
<sequence length="52" mass="6492">MCFRREGDQCGKCWSIDCSRYRFPFRWRRICGYDNRPIGKAGRNTSWIYHWR</sequence>
<evidence type="ECO:0000313" key="2">
    <source>
        <dbReference type="Proteomes" id="UP000053766"/>
    </source>
</evidence>
<evidence type="ECO:0000313" key="1">
    <source>
        <dbReference type="EMBL" id="KJH50080.1"/>
    </source>
</evidence>
<name>A0A0D8Y031_DICVI</name>
<keyword evidence="2" id="KW-1185">Reference proteome</keyword>
<proteinExistence type="predicted"/>
<feature type="non-terminal residue" evidence="1">
    <location>
        <position position="52"/>
    </location>
</feature>
<dbReference type="AlphaFoldDB" id="A0A0D8Y031"/>
<accession>A0A0D8Y031</accession>
<reference evidence="1 2" key="1">
    <citation type="submission" date="2013-11" db="EMBL/GenBank/DDBJ databases">
        <title>Draft genome of the bovine lungworm Dictyocaulus viviparus.</title>
        <authorList>
            <person name="Mitreva M."/>
        </authorList>
    </citation>
    <scope>NUCLEOTIDE SEQUENCE [LARGE SCALE GENOMIC DNA]</scope>
    <source>
        <strain evidence="1 2">HannoverDv2000</strain>
    </source>
</reference>
<organism evidence="1 2">
    <name type="scientific">Dictyocaulus viviparus</name>
    <name type="common">Bovine lungworm</name>
    <dbReference type="NCBI Taxonomy" id="29172"/>
    <lineage>
        <taxon>Eukaryota</taxon>
        <taxon>Metazoa</taxon>
        <taxon>Ecdysozoa</taxon>
        <taxon>Nematoda</taxon>
        <taxon>Chromadorea</taxon>
        <taxon>Rhabditida</taxon>
        <taxon>Rhabditina</taxon>
        <taxon>Rhabditomorpha</taxon>
        <taxon>Strongyloidea</taxon>
        <taxon>Metastrongylidae</taxon>
        <taxon>Dictyocaulus</taxon>
    </lineage>
</organism>
<dbReference type="Proteomes" id="UP000053766">
    <property type="component" value="Unassembled WGS sequence"/>
</dbReference>
<dbReference type="EMBL" id="KN716216">
    <property type="protein sequence ID" value="KJH50080.1"/>
    <property type="molecule type" value="Genomic_DNA"/>
</dbReference>